<dbReference type="Pfam" id="PF13400">
    <property type="entry name" value="Tad"/>
    <property type="match status" value="1"/>
</dbReference>
<accession>A0ABS4WWU7</accession>
<comment type="caution">
    <text evidence="3">The sequence shown here is derived from an EMBL/GenBank/DDBJ whole genome shotgun (WGS) entry which is preliminary data.</text>
</comment>
<feature type="domain" description="Putative Flp pilus-assembly TadG-like N-terminal" evidence="2">
    <location>
        <begin position="13"/>
        <end position="57"/>
    </location>
</feature>
<sequence length="141" mass="14240">MTRVRRQLERGEVSEMVVVVFLALVLVIGLVVDGGAKMTASSEASSLAQQAARAGAQPLDALPTEGGTAQLSADGSAAAAEEYLAGAGASGSVRVVDETTVEVTVTRTADTVFLGLIGITTVSATRTASVDLIHGQAEVTP</sequence>
<proteinExistence type="predicted"/>
<reference evidence="3 4" key="1">
    <citation type="submission" date="2021-03" db="EMBL/GenBank/DDBJ databases">
        <title>Sequencing the genomes of 1000 actinobacteria strains.</title>
        <authorList>
            <person name="Klenk H.-P."/>
        </authorList>
    </citation>
    <scope>NUCLEOTIDE SEQUENCE [LARGE SCALE GENOMIC DNA]</scope>
    <source>
        <strain evidence="3 4">DSM 14566</strain>
    </source>
</reference>
<keyword evidence="1" id="KW-0812">Transmembrane</keyword>
<protein>
    <submittedName>
        <fullName evidence="3">Flp pilus assembly protein TadG</fullName>
    </submittedName>
</protein>
<gene>
    <name evidence="3" type="ORF">JOF43_000633</name>
</gene>
<evidence type="ECO:0000259" key="2">
    <source>
        <dbReference type="Pfam" id="PF13400"/>
    </source>
</evidence>
<dbReference type="Proteomes" id="UP001519290">
    <property type="component" value="Unassembled WGS sequence"/>
</dbReference>
<name>A0ABS4WWU7_9MICO</name>
<dbReference type="RefSeq" id="WP_209898965.1">
    <property type="nucleotide sequence ID" value="NZ_BAAAJW010000014.1"/>
</dbReference>
<dbReference type="EMBL" id="JAGIOD010000001">
    <property type="protein sequence ID" value="MBP2380676.1"/>
    <property type="molecule type" value="Genomic_DNA"/>
</dbReference>
<keyword evidence="1" id="KW-0472">Membrane</keyword>
<organism evidence="3 4">
    <name type="scientific">Brachybacterium sacelli</name>
    <dbReference type="NCBI Taxonomy" id="173364"/>
    <lineage>
        <taxon>Bacteria</taxon>
        <taxon>Bacillati</taxon>
        <taxon>Actinomycetota</taxon>
        <taxon>Actinomycetes</taxon>
        <taxon>Micrococcales</taxon>
        <taxon>Dermabacteraceae</taxon>
        <taxon>Brachybacterium</taxon>
    </lineage>
</organism>
<evidence type="ECO:0000313" key="4">
    <source>
        <dbReference type="Proteomes" id="UP001519290"/>
    </source>
</evidence>
<evidence type="ECO:0000256" key="1">
    <source>
        <dbReference type="SAM" id="Phobius"/>
    </source>
</evidence>
<feature type="transmembrane region" description="Helical" evidence="1">
    <location>
        <begin position="12"/>
        <end position="32"/>
    </location>
</feature>
<evidence type="ECO:0000313" key="3">
    <source>
        <dbReference type="EMBL" id="MBP2380676.1"/>
    </source>
</evidence>
<dbReference type="InterPro" id="IPR028087">
    <property type="entry name" value="Tad_N"/>
</dbReference>
<keyword evidence="4" id="KW-1185">Reference proteome</keyword>
<keyword evidence="1" id="KW-1133">Transmembrane helix</keyword>